<gene>
    <name evidence="2" type="ORF">Y1Q_0003825</name>
</gene>
<evidence type="ECO:0000256" key="1">
    <source>
        <dbReference type="SAM" id="SignalP"/>
    </source>
</evidence>
<comment type="caution">
    <text evidence="2">The sequence shown here is derived from an EMBL/GenBank/DDBJ whole genome shotgun (WGS) entry which is preliminary data.</text>
</comment>
<accession>A0A151MNH7</accession>
<keyword evidence="3" id="KW-1185">Reference proteome</keyword>
<proteinExistence type="predicted"/>
<sequence length="115" mass="12924">MVNFWLWSMSVGVYLDFSKLIPSNYSQNHQRPEQTLARASSSPTNKLLTQNHMSGFRPLVYNTNFFSVVQASPQGIYFSMTSGLQVPSMEDCNNPMEGMRERVEDGVLLPGVNDG</sequence>
<keyword evidence="1" id="KW-0732">Signal</keyword>
<protein>
    <submittedName>
        <fullName evidence="2">Uncharacterized protein</fullName>
    </submittedName>
</protein>
<reference evidence="2 3" key="1">
    <citation type="journal article" date="2012" name="Genome Biol.">
        <title>Sequencing three crocodilian genomes to illuminate the evolution of archosaurs and amniotes.</title>
        <authorList>
            <person name="St John J.A."/>
            <person name="Braun E.L."/>
            <person name="Isberg S.R."/>
            <person name="Miles L.G."/>
            <person name="Chong A.Y."/>
            <person name="Gongora J."/>
            <person name="Dalzell P."/>
            <person name="Moran C."/>
            <person name="Bed'hom B."/>
            <person name="Abzhanov A."/>
            <person name="Burgess S.C."/>
            <person name="Cooksey A.M."/>
            <person name="Castoe T.A."/>
            <person name="Crawford N.G."/>
            <person name="Densmore L.D."/>
            <person name="Drew J.C."/>
            <person name="Edwards S.V."/>
            <person name="Faircloth B.C."/>
            <person name="Fujita M.K."/>
            <person name="Greenwold M.J."/>
            <person name="Hoffmann F.G."/>
            <person name="Howard J.M."/>
            <person name="Iguchi T."/>
            <person name="Janes D.E."/>
            <person name="Khan S.Y."/>
            <person name="Kohno S."/>
            <person name="de Koning A.J."/>
            <person name="Lance S.L."/>
            <person name="McCarthy F.M."/>
            <person name="McCormack J.E."/>
            <person name="Merchant M.E."/>
            <person name="Peterson D.G."/>
            <person name="Pollock D.D."/>
            <person name="Pourmand N."/>
            <person name="Raney B.J."/>
            <person name="Roessler K.A."/>
            <person name="Sanford J.R."/>
            <person name="Sawyer R.H."/>
            <person name="Schmidt C.J."/>
            <person name="Triplett E.W."/>
            <person name="Tuberville T.D."/>
            <person name="Venegas-Anaya M."/>
            <person name="Howard J.T."/>
            <person name="Jarvis E.D."/>
            <person name="Guillette L.J.Jr."/>
            <person name="Glenn T.C."/>
            <person name="Green R.E."/>
            <person name="Ray D.A."/>
        </authorList>
    </citation>
    <scope>NUCLEOTIDE SEQUENCE [LARGE SCALE GENOMIC DNA]</scope>
    <source>
        <strain evidence="2">KSC_2009_1</strain>
    </source>
</reference>
<evidence type="ECO:0000313" key="3">
    <source>
        <dbReference type="Proteomes" id="UP000050525"/>
    </source>
</evidence>
<name>A0A151MNH7_ALLMI</name>
<evidence type="ECO:0000313" key="2">
    <source>
        <dbReference type="EMBL" id="KYO26066.1"/>
    </source>
</evidence>
<feature type="chain" id="PRO_5013221163" evidence="1">
    <location>
        <begin position="16"/>
        <end position="115"/>
    </location>
</feature>
<dbReference type="AlphaFoldDB" id="A0A151MNH7"/>
<dbReference type="Proteomes" id="UP000050525">
    <property type="component" value="Unassembled WGS sequence"/>
</dbReference>
<organism evidence="2 3">
    <name type="scientific">Alligator mississippiensis</name>
    <name type="common">American alligator</name>
    <dbReference type="NCBI Taxonomy" id="8496"/>
    <lineage>
        <taxon>Eukaryota</taxon>
        <taxon>Metazoa</taxon>
        <taxon>Chordata</taxon>
        <taxon>Craniata</taxon>
        <taxon>Vertebrata</taxon>
        <taxon>Euteleostomi</taxon>
        <taxon>Archelosauria</taxon>
        <taxon>Archosauria</taxon>
        <taxon>Crocodylia</taxon>
        <taxon>Alligatoridae</taxon>
        <taxon>Alligatorinae</taxon>
        <taxon>Alligator</taxon>
    </lineage>
</organism>
<dbReference type="EMBL" id="AKHW03005657">
    <property type="protein sequence ID" value="KYO26066.1"/>
    <property type="molecule type" value="Genomic_DNA"/>
</dbReference>
<feature type="signal peptide" evidence="1">
    <location>
        <begin position="1"/>
        <end position="15"/>
    </location>
</feature>